<dbReference type="EMBL" id="CM026427">
    <property type="protein sequence ID" value="KAG0568945.1"/>
    <property type="molecule type" value="Genomic_DNA"/>
</dbReference>
<evidence type="ECO:0000313" key="3">
    <source>
        <dbReference type="Proteomes" id="UP000822688"/>
    </source>
</evidence>
<gene>
    <name evidence="2" type="ORF">KC19_6G053900</name>
</gene>
<organism evidence="2 3">
    <name type="scientific">Ceratodon purpureus</name>
    <name type="common">Fire moss</name>
    <name type="synonym">Dicranum purpureum</name>
    <dbReference type="NCBI Taxonomy" id="3225"/>
    <lineage>
        <taxon>Eukaryota</taxon>
        <taxon>Viridiplantae</taxon>
        <taxon>Streptophyta</taxon>
        <taxon>Embryophyta</taxon>
        <taxon>Bryophyta</taxon>
        <taxon>Bryophytina</taxon>
        <taxon>Bryopsida</taxon>
        <taxon>Dicranidae</taxon>
        <taxon>Pseudoditrichales</taxon>
        <taxon>Ditrichaceae</taxon>
        <taxon>Ceratodon</taxon>
    </lineage>
</organism>
<feature type="chain" id="PRO_5035857463" evidence="1">
    <location>
        <begin position="18"/>
        <end position="39"/>
    </location>
</feature>
<evidence type="ECO:0000256" key="1">
    <source>
        <dbReference type="SAM" id="SignalP"/>
    </source>
</evidence>
<feature type="signal peptide" evidence="1">
    <location>
        <begin position="1"/>
        <end position="17"/>
    </location>
</feature>
<protein>
    <submittedName>
        <fullName evidence="2">Uncharacterized protein</fullName>
    </submittedName>
</protein>
<sequence>MILTTILLMWSITGILTTQHTYHIARHNEDSQSFVFVSE</sequence>
<name>A0A8T0HDF0_CERPU</name>
<dbReference type="Proteomes" id="UP000822688">
    <property type="component" value="Chromosome 6"/>
</dbReference>
<proteinExistence type="predicted"/>
<dbReference type="AlphaFoldDB" id="A0A8T0HDF0"/>
<keyword evidence="3" id="KW-1185">Reference proteome</keyword>
<keyword evidence="1" id="KW-0732">Signal</keyword>
<accession>A0A8T0HDF0</accession>
<comment type="caution">
    <text evidence="2">The sequence shown here is derived from an EMBL/GenBank/DDBJ whole genome shotgun (WGS) entry which is preliminary data.</text>
</comment>
<reference evidence="2 3" key="1">
    <citation type="submission" date="2020-06" db="EMBL/GenBank/DDBJ databases">
        <title>WGS assembly of Ceratodon purpureus strain R40.</title>
        <authorList>
            <person name="Carey S.B."/>
            <person name="Jenkins J."/>
            <person name="Shu S."/>
            <person name="Lovell J.T."/>
            <person name="Sreedasyam A."/>
            <person name="Maumus F."/>
            <person name="Tiley G.P."/>
            <person name="Fernandez-Pozo N."/>
            <person name="Barry K."/>
            <person name="Chen C."/>
            <person name="Wang M."/>
            <person name="Lipzen A."/>
            <person name="Daum C."/>
            <person name="Saski C.A."/>
            <person name="Payton A.C."/>
            <person name="Mcbreen J.C."/>
            <person name="Conrad R.E."/>
            <person name="Kollar L.M."/>
            <person name="Olsson S."/>
            <person name="Huttunen S."/>
            <person name="Landis J.B."/>
            <person name="Wickett N.J."/>
            <person name="Johnson M.G."/>
            <person name="Rensing S.A."/>
            <person name="Grimwood J."/>
            <person name="Schmutz J."/>
            <person name="Mcdaniel S.F."/>
        </authorList>
    </citation>
    <scope>NUCLEOTIDE SEQUENCE [LARGE SCALE GENOMIC DNA]</scope>
    <source>
        <strain evidence="2 3">R40</strain>
    </source>
</reference>
<evidence type="ECO:0000313" key="2">
    <source>
        <dbReference type="EMBL" id="KAG0568945.1"/>
    </source>
</evidence>